<reference evidence="1" key="2">
    <citation type="submission" date="2018-03" db="EMBL/GenBank/DDBJ databases">
        <title>The Triticum urartu genome reveals the dynamic nature of wheat genome evolution.</title>
        <authorList>
            <person name="Ling H."/>
            <person name="Ma B."/>
            <person name="Shi X."/>
            <person name="Liu H."/>
            <person name="Dong L."/>
            <person name="Sun H."/>
            <person name="Cao Y."/>
            <person name="Gao Q."/>
            <person name="Zheng S."/>
            <person name="Li Y."/>
            <person name="Yu Y."/>
            <person name="Du H."/>
            <person name="Qi M."/>
            <person name="Li Y."/>
            <person name="Yu H."/>
            <person name="Cui Y."/>
            <person name="Wang N."/>
            <person name="Chen C."/>
            <person name="Wu H."/>
            <person name="Zhao Y."/>
            <person name="Zhang J."/>
            <person name="Li Y."/>
            <person name="Zhou W."/>
            <person name="Zhang B."/>
            <person name="Hu W."/>
            <person name="Eijk M."/>
            <person name="Tang J."/>
            <person name="Witsenboer H."/>
            <person name="Zhao S."/>
            <person name="Li Z."/>
            <person name="Zhang A."/>
            <person name="Wang D."/>
            <person name="Liang C."/>
        </authorList>
    </citation>
    <scope>NUCLEOTIDE SEQUENCE [LARGE SCALE GENOMIC DNA]</scope>
    <source>
        <strain evidence="1">cv. G1812</strain>
    </source>
</reference>
<dbReference type="Proteomes" id="UP000015106">
    <property type="component" value="Chromosome 7"/>
</dbReference>
<evidence type="ECO:0000313" key="1">
    <source>
        <dbReference type="EnsemblPlants" id="TuG1812G0700000771.01.T01.cds470900"/>
    </source>
</evidence>
<organism evidence="1 2">
    <name type="scientific">Triticum urartu</name>
    <name type="common">Red wild einkorn</name>
    <name type="synonym">Crithodium urartu</name>
    <dbReference type="NCBI Taxonomy" id="4572"/>
    <lineage>
        <taxon>Eukaryota</taxon>
        <taxon>Viridiplantae</taxon>
        <taxon>Streptophyta</taxon>
        <taxon>Embryophyta</taxon>
        <taxon>Tracheophyta</taxon>
        <taxon>Spermatophyta</taxon>
        <taxon>Magnoliopsida</taxon>
        <taxon>Liliopsida</taxon>
        <taxon>Poales</taxon>
        <taxon>Poaceae</taxon>
        <taxon>BOP clade</taxon>
        <taxon>Pooideae</taxon>
        <taxon>Triticodae</taxon>
        <taxon>Triticeae</taxon>
        <taxon>Triticinae</taxon>
        <taxon>Triticum</taxon>
    </lineage>
</organism>
<dbReference type="AlphaFoldDB" id="A0A8R7V083"/>
<keyword evidence="2" id="KW-1185">Reference proteome</keyword>
<name>A0A8R7V083_TRIUA</name>
<sequence>MLCHQSSRHKCFCREDLQASLLQTRDCKISTLCEVLSSLMPKNNTTLEGLMPRSLE</sequence>
<dbReference type="Gramene" id="TuG1812G0700000771.01.T01">
    <property type="protein sequence ID" value="TuG1812G0700000771.01.T01.cds470900"/>
    <property type="gene ID" value="TuG1812G0700000771.01"/>
</dbReference>
<evidence type="ECO:0000313" key="2">
    <source>
        <dbReference type="Proteomes" id="UP000015106"/>
    </source>
</evidence>
<reference evidence="2" key="1">
    <citation type="journal article" date="2013" name="Nature">
        <title>Draft genome of the wheat A-genome progenitor Triticum urartu.</title>
        <authorList>
            <person name="Ling H.Q."/>
            <person name="Zhao S."/>
            <person name="Liu D."/>
            <person name="Wang J."/>
            <person name="Sun H."/>
            <person name="Zhang C."/>
            <person name="Fan H."/>
            <person name="Li D."/>
            <person name="Dong L."/>
            <person name="Tao Y."/>
            <person name="Gao C."/>
            <person name="Wu H."/>
            <person name="Li Y."/>
            <person name="Cui Y."/>
            <person name="Guo X."/>
            <person name="Zheng S."/>
            <person name="Wang B."/>
            <person name="Yu K."/>
            <person name="Liang Q."/>
            <person name="Yang W."/>
            <person name="Lou X."/>
            <person name="Chen J."/>
            <person name="Feng M."/>
            <person name="Jian J."/>
            <person name="Zhang X."/>
            <person name="Luo G."/>
            <person name="Jiang Y."/>
            <person name="Liu J."/>
            <person name="Wang Z."/>
            <person name="Sha Y."/>
            <person name="Zhang B."/>
            <person name="Wu H."/>
            <person name="Tang D."/>
            <person name="Shen Q."/>
            <person name="Xue P."/>
            <person name="Zou S."/>
            <person name="Wang X."/>
            <person name="Liu X."/>
            <person name="Wang F."/>
            <person name="Yang Y."/>
            <person name="An X."/>
            <person name="Dong Z."/>
            <person name="Zhang K."/>
            <person name="Zhang X."/>
            <person name="Luo M.C."/>
            <person name="Dvorak J."/>
            <person name="Tong Y."/>
            <person name="Wang J."/>
            <person name="Yang H."/>
            <person name="Li Z."/>
            <person name="Wang D."/>
            <person name="Zhang A."/>
            <person name="Wang J."/>
        </authorList>
    </citation>
    <scope>NUCLEOTIDE SEQUENCE</scope>
    <source>
        <strain evidence="2">cv. G1812</strain>
    </source>
</reference>
<protein>
    <submittedName>
        <fullName evidence="1">Uncharacterized protein</fullName>
    </submittedName>
</protein>
<reference evidence="1" key="3">
    <citation type="submission" date="2022-06" db="UniProtKB">
        <authorList>
            <consortium name="EnsemblPlants"/>
        </authorList>
    </citation>
    <scope>IDENTIFICATION</scope>
</reference>
<accession>A0A8R7V083</accession>
<proteinExistence type="predicted"/>
<dbReference type="EnsemblPlants" id="TuG1812G0700000771.01.T01">
    <property type="protein sequence ID" value="TuG1812G0700000771.01.T01.cds470900"/>
    <property type="gene ID" value="TuG1812G0700000771.01"/>
</dbReference>